<dbReference type="GO" id="GO:0006053">
    <property type="term" value="P:N-acetylmannosamine catabolic process"/>
    <property type="evidence" value="ECO:0007669"/>
    <property type="project" value="TreeGrafter"/>
</dbReference>
<evidence type="ECO:0000256" key="4">
    <source>
        <dbReference type="ARBA" id="ARBA00007439"/>
    </source>
</evidence>
<evidence type="ECO:0000256" key="2">
    <source>
        <dbReference type="ARBA" id="ARBA00002147"/>
    </source>
</evidence>
<comment type="pathway">
    <text evidence="3">Amino-sugar metabolism; N-acetylneuraminate degradation; D-fructose 6-phosphate from N-acetylneuraminate: step 3/5.</text>
</comment>
<dbReference type="EC" id="5.1.3.9" evidence="5"/>
<evidence type="ECO:0000256" key="3">
    <source>
        <dbReference type="ARBA" id="ARBA00005081"/>
    </source>
</evidence>
<name>A0A4R2HBZ9_9ACTN</name>
<evidence type="ECO:0000313" key="9">
    <source>
        <dbReference type="Proteomes" id="UP000294508"/>
    </source>
</evidence>
<dbReference type="InterPro" id="IPR011060">
    <property type="entry name" value="RibuloseP-bd_barrel"/>
</dbReference>
<sequence>MTLLPPGSLVVSCQSIPGDPFDSAELMALMARAAELGGAGAIRANGAEHVAAIRAVTALPIIGINKLGDPSGVFITPTFESAVDVVGAGADLIALDGTLRPRPDGQSLRRQIERIHQELGVPILADVDSVDAGLAARDAGADYVATTLSGYTGGGTPTGPDVDLVRRLAAAVDCPVVAEGRIRTPEHVRAVCDAGAHAVVVGSAITNPTHITTRLASATSPNWSTRSRP</sequence>
<dbReference type="OrthoDB" id="9781704at2"/>
<keyword evidence="6" id="KW-0413">Isomerase</keyword>
<reference evidence="8 9" key="1">
    <citation type="journal article" date="2015" name="Stand. Genomic Sci.">
        <title>Genomic Encyclopedia of Bacterial and Archaeal Type Strains, Phase III: the genomes of soil and plant-associated and newly described type strains.</title>
        <authorList>
            <person name="Whitman W.B."/>
            <person name="Woyke T."/>
            <person name="Klenk H.P."/>
            <person name="Zhou Y."/>
            <person name="Lilburn T.G."/>
            <person name="Beck B.J."/>
            <person name="De Vos P."/>
            <person name="Vandamme P."/>
            <person name="Eisen J.A."/>
            <person name="Garrity G."/>
            <person name="Hugenholtz P."/>
            <person name="Kyrpides N.C."/>
        </authorList>
    </citation>
    <scope>NUCLEOTIDE SEQUENCE [LARGE SCALE GENOMIC DNA]</scope>
    <source>
        <strain evidence="8 9">VKM Ac-2572</strain>
    </source>
</reference>
<dbReference type="GO" id="GO:0019262">
    <property type="term" value="P:N-acetylneuraminate catabolic process"/>
    <property type="evidence" value="ECO:0007669"/>
    <property type="project" value="UniProtKB-UniPathway"/>
</dbReference>
<evidence type="ECO:0000313" key="8">
    <source>
        <dbReference type="EMBL" id="TCO24862.1"/>
    </source>
</evidence>
<dbReference type="InterPro" id="IPR013785">
    <property type="entry name" value="Aldolase_TIM"/>
</dbReference>
<gene>
    <name evidence="8" type="ORF">EV652_108398</name>
</gene>
<dbReference type="PANTHER" id="PTHR36204">
    <property type="entry name" value="N-ACETYLMANNOSAMINE-6-PHOSPHATE 2-EPIMERASE-RELATED"/>
    <property type="match status" value="1"/>
</dbReference>
<protein>
    <recommendedName>
        <fullName evidence="5">N-acylglucosamine-6-phosphate 2-epimerase</fullName>
        <ecNumber evidence="5">5.1.3.9</ecNumber>
    </recommendedName>
</protein>
<dbReference type="Pfam" id="PF04131">
    <property type="entry name" value="NanE"/>
    <property type="match status" value="1"/>
</dbReference>
<keyword evidence="7" id="KW-0119">Carbohydrate metabolism</keyword>
<accession>A0A4R2HBZ9</accession>
<dbReference type="UniPathway" id="UPA00629">
    <property type="reaction ID" value="UER00682"/>
</dbReference>
<comment type="similarity">
    <text evidence="4">Belongs to the NanE family.</text>
</comment>
<dbReference type="SUPFAM" id="SSF51366">
    <property type="entry name" value="Ribulose-phoshate binding barrel"/>
    <property type="match status" value="1"/>
</dbReference>
<proteinExistence type="inferred from homology"/>
<keyword evidence="9" id="KW-1185">Reference proteome</keyword>
<dbReference type="NCBIfam" id="NF002231">
    <property type="entry name" value="PRK01130.1"/>
    <property type="match status" value="1"/>
</dbReference>
<dbReference type="AlphaFoldDB" id="A0A4R2HBZ9"/>
<dbReference type="CDD" id="cd04729">
    <property type="entry name" value="NanE"/>
    <property type="match status" value="1"/>
</dbReference>
<comment type="catalytic activity">
    <reaction evidence="1">
        <text>an N-acyl-D-glucosamine 6-phosphate = an N-acyl-D-mannosamine 6-phosphate</text>
        <dbReference type="Rhea" id="RHEA:23932"/>
        <dbReference type="ChEBI" id="CHEBI:57599"/>
        <dbReference type="ChEBI" id="CHEBI:57666"/>
        <dbReference type="EC" id="5.1.3.9"/>
    </reaction>
</comment>
<dbReference type="GO" id="GO:0047465">
    <property type="term" value="F:N-acylglucosamine-6-phosphate 2-epimerase activity"/>
    <property type="evidence" value="ECO:0007669"/>
    <property type="project" value="UniProtKB-EC"/>
</dbReference>
<dbReference type="EMBL" id="SLWN01000008">
    <property type="protein sequence ID" value="TCO24862.1"/>
    <property type="molecule type" value="Genomic_DNA"/>
</dbReference>
<evidence type="ECO:0000256" key="5">
    <source>
        <dbReference type="ARBA" id="ARBA00013180"/>
    </source>
</evidence>
<evidence type="ECO:0000256" key="1">
    <source>
        <dbReference type="ARBA" id="ARBA00000056"/>
    </source>
</evidence>
<dbReference type="Gene3D" id="3.20.20.70">
    <property type="entry name" value="Aldolase class I"/>
    <property type="match status" value="1"/>
</dbReference>
<comment type="function">
    <text evidence="2">Converts N-acetylmannosamine-6-phosphate (ManNAc-6-P) to N-acetylglucosamine-6-phosphate (GlcNAc-6-P).</text>
</comment>
<dbReference type="InterPro" id="IPR007260">
    <property type="entry name" value="NanE"/>
</dbReference>
<dbReference type="GO" id="GO:0005829">
    <property type="term" value="C:cytosol"/>
    <property type="evidence" value="ECO:0007669"/>
    <property type="project" value="TreeGrafter"/>
</dbReference>
<dbReference type="Proteomes" id="UP000294508">
    <property type="component" value="Unassembled WGS sequence"/>
</dbReference>
<evidence type="ECO:0000256" key="6">
    <source>
        <dbReference type="ARBA" id="ARBA00023235"/>
    </source>
</evidence>
<comment type="caution">
    <text evidence="8">The sequence shown here is derived from an EMBL/GenBank/DDBJ whole genome shotgun (WGS) entry which is preliminary data.</text>
</comment>
<organism evidence="8 9">
    <name type="scientific">Kribbella steppae</name>
    <dbReference type="NCBI Taxonomy" id="2512223"/>
    <lineage>
        <taxon>Bacteria</taxon>
        <taxon>Bacillati</taxon>
        <taxon>Actinomycetota</taxon>
        <taxon>Actinomycetes</taxon>
        <taxon>Propionibacteriales</taxon>
        <taxon>Kribbellaceae</taxon>
        <taxon>Kribbella</taxon>
    </lineage>
</organism>
<dbReference type="PANTHER" id="PTHR36204:SF1">
    <property type="entry name" value="N-ACETYLMANNOSAMINE-6-PHOSPHATE 2-EPIMERASE-RELATED"/>
    <property type="match status" value="1"/>
</dbReference>
<evidence type="ECO:0000256" key="7">
    <source>
        <dbReference type="ARBA" id="ARBA00023277"/>
    </source>
</evidence>